<gene>
    <name evidence="8" type="ORF">ACE41H_04160</name>
</gene>
<feature type="domain" description="2Fe-2S ferredoxin-type" evidence="7">
    <location>
        <begin position="3"/>
        <end position="96"/>
    </location>
</feature>
<dbReference type="PANTHER" id="PTHR23426:SF65">
    <property type="entry name" value="FERREDOXIN-2, MITOCHONDRIAL"/>
    <property type="match status" value="1"/>
</dbReference>
<keyword evidence="2" id="KW-0001">2Fe-2S</keyword>
<comment type="cofactor">
    <cofactor evidence="6">
        <name>[2Fe-2S] cluster</name>
        <dbReference type="ChEBI" id="CHEBI:190135"/>
    </cofactor>
</comment>
<keyword evidence="9" id="KW-1185">Reference proteome</keyword>
<dbReference type="EMBL" id="JBHHMI010000002">
    <property type="protein sequence ID" value="MFB5265982.1"/>
    <property type="molecule type" value="Genomic_DNA"/>
</dbReference>
<evidence type="ECO:0000256" key="4">
    <source>
        <dbReference type="ARBA" id="ARBA00023004"/>
    </source>
</evidence>
<dbReference type="CDD" id="cd00207">
    <property type="entry name" value="fer2"/>
    <property type="match status" value="1"/>
</dbReference>
<dbReference type="Proteomes" id="UP001580346">
    <property type="component" value="Unassembled WGS sequence"/>
</dbReference>
<keyword evidence="4" id="KW-0408">Iron</keyword>
<dbReference type="InterPro" id="IPR001055">
    <property type="entry name" value="Adrenodoxin-like"/>
</dbReference>
<evidence type="ECO:0000259" key="7">
    <source>
        <dbReference type="PROSITE" id="PS51085"/>
    </source>
</evidence>
<evidence type="ECO:0000256" key="2">
    <source>
        <dbReference type="ARBA" id="ARBA00022714"/>
    </source>
</evidence>
<comment type="similarity">
    <text evidence="1">Belongs to the adrenodoxin/putidaredoxin family.</text>
</comment>
<evidence type="ECO:0000256" key="5">
    <source>
        <dbReference type="ARBA" id="ARBA00023014"/>
    </source>
</evidence>
<organism evidence="8 9">
    <name type="scientific">Paenibacillus enshidis</name>
    <dbReference type="NCBI Taxonomy" id="1458439"/>
    <lineage>
        <taxon>Bacteria</taxon>
        <taxon>Bacillati</taxon>
        <taxon>Bacillota</taxon>
        <taxon>Bacilli</taxon>
        <taxon>Bacillales</taxon>
        <taxon>Paenibacillaceae</taxon>
        <taxon>Paenibacillus</taxon>
    </lineage>
</organism>
<name>A0ABV5AP49_9BACL</name>
<dbReference type="RefSeq" id="WP_375353533.1">
    <property type="nucleotide sequence ID" value="NZ_JBHHMI010000002.1"/>
</dbReference>
<dbReference type="InterPro" id="IPR012675">
    <property type="entry name" value="Beta-grasp_dom_sf"/>
</dbReference>
<reference evidence="8 9" key="1">
    <citation type="submission" date="2024-09" db="EMBL/GenBank/DDBJ databases">
        <title>Paenibacillus zeirhizospherea sp. nov., isolated from surface of the maize (Zea mays) roots in a horticulture field, Hungary.</title>
        <authorList>
            <person name="Marton D."/>
            <person name="Farkas M."/>
            <person name="Bedics A."/>
            <person name="Toth E."/>
            <person name="Tancsics A."/>
            <person name="Boka K."/>
            <person name="Maroti G."/>
            <person name="Kriszt B."/>
            <person name="Cserhati M."/>
        </authorList>
    </citation>
    <scope>NUCLEOTIDE SEQUENCE [LARGE SCALE GENOMIC DNA]</scope>
    <source>
        <strain evidence="8 9">KCTC 33519</strain>
    </source>
</reference>
<comment type="caution">
    <text evidence="8">The sequence shown here is derived from an EMBL/GenBank/DDBJ whole genome shotgun (WGS) entry which is preliminary data.</text>
</comment>
<dbReference type="InterPro" id="IPR036010">
    <property type="entry name" value="2Fe-2S_ferredoxin-like_sf"/>
</dbReference>
<evidence type="ECO:0000256" key="1">
    <source>
        <dbReference type="ARBA" id="ARBA00010914"/>
    </source>
</evidence>
<proteinExistence type="inferred from homology"/>
<keyword evidence="3" id="KW-0479">Metal-binding</keyword>
<accession>A0ABV5AP49</accession>
<keyword evidence="5" id="KW-0411">Iron-sulfur</keyword>
<dbReference type="PROSITE" id="PS51085">
    <property type="entry name" value="2FE2S_FER_2"/>
    <property type="match status" value="1"/>
</dbReference>
<evidence type="ECO:0000313" key="9">
    <source>
        <dbReference type="Proteomes" id="UP001580346"/>
    </source>
</evidence>
<dbReference type="Gene3D" id="3.10.20.30">
    <property type="match status" value="1"/>
</dbReference>
<evidence type="ECO:0000256" key="6">
    <source>
        <dbReference type="ARBA" id="ARBA00034078"/>
    </source>
</evidence>
<protein>
    <submittedName>
        <fullName evidence="8">2Fe-2S iron-sulfur cluster-binding protein</fullName>
    </submittedName>
</protein>
<dbReference type="PANTHER" id="PTHR23426">
    <property type="entry name" value="FERREDOXIN/ADRENODOXIN"/>
    <property type="match status" value="1"/>
</dbReference>
<dbReference type="SUPFAM" id="SSF54292">
    <property type="entry name" value="2Fe-2S ferredoxin-like"/>
    <property type="match status" value="1"/>
</dbReference>
<evidence type="ECO:0000313" key="8">
    <source>
        <dbReference type="EMBL" id="MFB5265982.1"/>
    </source>
</evidence>
<evidence type="ECO:0000256" key="3">
    <source>
        <dbReference type="ARBA" id="ARBA00022723"/>
    </source>
</evidence>
<sequence>MNHEVTFLPAGKKTVVRTGMTVLEAARKAGIHIPTRCAGKASCLMCKITVIPADGEITLPTAAEERKLGLLLSKGVRLSCQARVTGKTEVTVPEDPLKAAVRRQLERQAEDDLW</sequence>
<dbReference type="InterPro" id="IPR001041">
    <property type="entry name" value="2Fe-2S_ferredoxin-type"/>
</dbReference>
<dbReference type="Pfam" id="PF00111">
    <property type="entry name" value="Fer2"/>
    <property type="match status" value="1"/>
</dbReference>